<dbReference type="PANTHER" id="PTHR12172:SF1">
    <property type="entry name" value="P-LOOP CONTAINING NUCLEOSIDE TRIPHOSPHATE HYDROLASES SUPERFAMILY PROTEIN"/>
    <property type="match status" value="1"/>
</dbReference>
<dbReference type="EMBL" id="CP133617">
    <property type="protein sequence ID" value="WMV34481.1"/>
    <property type="molecule type" value="Genomic_DNA"/>
</dbReference>
<proteinExistence type="predicted"/>
<keyword evidence="2" id="KW-0547">Nucleotide-binding</keyword>
<evidence type="ECO:0000256" key="5">
    <source>
        <dbReference type="ARBA" id="ARBA00023242"/>
    </source>
</evidence>
<evidence type="ECO:0000313" key="7">
    <source>
        <dbReference type="EMBL" id="WMV34481.1"/>
    </source>
</evidence>
<keyword evidence="6" id="KW-0131">Cell cycle</keyword>
<comment type="subcellular location">
    <subcellularLocation>
        <location evidence="1">Nucleus</location>
    </subcellularLocation>
</comment>
<evidence type="ECO:0000256" key="3">
    <source>
        <dbReference type="ARBA" id="ARBA00022763"/>
    </source>
</evidence>
<accession>A0AAF0R9Y9</accession>
<dbReference type="GO" id="GO:0003682">
    <property type="term" value="F:chromatin binding"/>
    <property type="evidence" value="ECO:0007669"/>
    <property type="project" value="TreeGrafter"/>
</dbReference>
<keyword evidence="8" id="KW-1185">Reference proteome</keyword>
<keyword evidence="4" id="KW-0067">ATP-binding</keyword>
<reference evidence="7" key="1">
    <citation type="submission" date="2023-08" db="EMBL/GenBank/DDBJ databases">
        <title>A de novo genome assembly of Solanum verrucosum Schlechtendal, a Mexican diploid species geographically isolated from the other diploid A-genome species in potato relatives.</title>
        <authorList>
            <person name="Hosaka K."/>
        </authorList>
    </citation>
    <scope>NUCLEOTIDE SEQUENCE</scope>
    <source>
        <tissue evidence="7">Young leaves</tissue>
    </source>
</reference>
<dbReference type="GO" id="GO:0006281">
    <property type="term" value="P:DNA repair"/>
    <property type="evidence" value="ECO:0007669"/>
    <property type="project" value="InterPro"/>
</dbReference>
<keyword evidence="5" id="KW-0539">Nucleus</keyword>
<protein>
    <submittedName>
        <fullName evidence="7">Uncharacterized protein</fullName>
    </submittedName>
</protein>
<evidence type="ECO:0000256" key="6">
    <source>
        <dbReference type="ARBA" id="ARBA00023306"/>
    </source>
</evidence>
<evidence type="ECO:0000256" key="1">
    <source>
        <dbReference type="ARBA" id="ARBA00004123"/>
    </source>
</evidence>
<sequence length="789" mass="88842">MLANIPGGKVGDLPTTYLGMPLGDKSRSKGIWNNILGKCEKKLVNWKSQYLSLGGRVTLINSVLDALPIYMMYVFHMPANVIDKMDAIRRNFLWQGNCDPNNHKFHLVKWDQVILSKKEGGLGIRNLKIQNQSLLMKWLWRFASQEQALWKETIKARFGDDLKLRYCPLQFDLDAGHLLLPKIIPCDDFPTPLSELVDEEITKSMRVEEDSYLMNEIGEEDELYNITGKNNSRNHDMGANNVNGKKDAMLSLLYSFQDHNECTIFGTHSEFSDASESPIAFTRRNTLRKLDRVMSSDSEEECSRVPLSLDQPDAINEEIETACSSPSHFSATEISCSLLTENFHFKAKRLKRNYLETTDYSTVNVVSKSVNISCVPESSFIPETLLTTGSELISNTESYNDIDVKVEADYCSNLSLPSMYPLKVEKLDETVLLSSKYQELQGCSSDRITKSIPGEVGTSDRISKSIPGEVGSSDRITKLIPGEVGSSDKITKSIPGEVMEHFNGQCMEDVPSGYRVLDECSRMDFNKNSTSSKTTVQLNLNTSVQETWKRLREGCLDLKQYITPEQKESSQILNVAHEMSDLISVADLLLTDCKHLLPDSLEASMIPIKESHSYNWHDDQLKMFSIFAQHGVCCFAKEITSLRPSTSSVHEVDLTWEMLTSTNSTMALGKMVGQSRGNHEGLHLRLPRICHSFRSKVDPNAYNLLQSVVPLRSHIAMKGDSFHEYLSSLSQISRFGTTQLSESIDRRRQRRARAGQHYLSSGRLGLSQDDISLLGKYNCYQKDLAGSEA</sequence>
<evidence type="ECO:0000256" key="4">
    <source>
        <dbReference type="ARBA" id="ARBA00022840"/>
    </source>
</evidence>
<organism evidence="7 8">
    <name type="scientific">Solanum verrucosum</name>
    <dbReference type="NCBI Taxonomy" id="315347"/>
    <lineage>
        <taxon>Eukaryota</taxon>
        <taxon>Viridiplantae</taxon>
        <taxon>Streptophyta</taxon>
        <taxon>Embryophyta</taxon>
        <taxon>Tracheophyta</taxon>
        <taxon>Spermatophyta</taxon>
        <taxon>Magnoliopsida</taxon>
        <taxon>eudicotyledons</taxon>
        <taxon>Gunneridae</taxon>
        <taxon>Pentapetalae</taxon>
        <taxon>asterids</taxon>
        <taxon>lamiids</taxon>
        <taxon>Solanales</taxon>
        <taxon>Solanaceae</taxon>
        <taxon>Solanoideae</taxon>
        <taxon>Solaneae</taxon>
        <taxon>Solanum</taxon>
    </lineage>
</organism>
<name>A0AAF0R9Y9_SOLVR</name>
<dbReference type="AlphaFoldDB" id="A0AAF0R9Y9"/>
<dbReference type="GO" id="GO:0005524">
    <property type="term" value="F:ATP binding"/>
    <property type="evidence" value="ECO:0007669"/>
    <property type="project" value="UniProtKB-KW"/>
</dbReference>
<gene>
    <name evidence="7" type="ORF">MTR67_027866</name>
</gene>
<dbReference type="GO" id="GO:0033314">
    <property type="term" value="P:mitotic DNA replication checkpoint signaling"/>
    <property type="evidence" value="ECO:0007669"/>
    <property type="project" value="TreeGrafter"/>
</dbReference>
<evidence type="ECO:0000313" key="8">
    <source>
        <dbReference type="Proteomes" id="UP001234989"/>
    </source>
</evidence>
<dbReference type="GO" id="GO:0003689">
    <property type="term" value="F:DNA clamp loader activity"/>
    <property type="evidence" value="ECO:0007669"/>
    <property type="project" value="TreeGrafter"/>
</dbReference>
<dbReference type="GO" id="GO:0005634">
    <property type="term" value="C:nucleus"/>
    <property type="evidence" value="ECO:0007669"/>
    <property type="project" value="UniProtKB-SubCell"/>
</dbReference>
<dbReference type="GO" id="GO:0000077">
    <property type="term" value="P:DNA damage checkpoint signaling"/>
    <property type="evidence" value="ECO:0007669"/>
    <property type="project" value="TreeGrafter"/>
</dbReference>
<evidence type="ECO:0000256" key="2">
    <source>
        <dbReference type="ARBA" id="ARBA00022741"/>
    </source>
</evidence>
<dbReference type="InterPro" id="IPR004582">
    <property type="entry name" value="Checkpoint_prot_Rad17_Rad24"/>
</dbReference>
<dbReference type="Proteomes" id="UP001234989">
    <property type="component" value="Chromosome 6"/>
</dbReference>
<keyword evidence="3" id="KW-0227">DNA damage</keyword>
<dbReference type="PANTHER" id="PTHR12172">
    <property type="entry name" value="CELL CYCLE CHECKPOINT PROTEIN RAD17"/>
    <property type="match status" value="1"/>
</dbReference>